<evidence type="ECO:0000256" key="9">
    <source>
        <dbReference type="HAMAP-Rule" id="MF_00446"/>
    </source>
</evidence>
<evidence type="ECO:0000256" key="1">
    <source>
        <dbReference type="ARBA" id="ARBA00022490"/>
    </source>
</evidence>
<evidence type="ECO:0000256" key="13">
    <source>
        <dbReference type="PIRSR" id="PIRSR006246-5"/>
    </source>
</evidence>
<keyword evidence="5 9" id="KW-0865">Zymogen</keyword>
<dbReference type="Proteomes" id="UP000643207">
    <property type="component" value="Unassembled WGS sequence"/>
</dbReference>
<evidence type="ECO:0000313" key="14">
    <source>
        <dbReference type="EMBL" id="MBL0720909.1"/>
    </source>
</evidence>
<evidence type="ECO:0000256" key="12">
    <source>
        <dbReference type="PIRSR" id="PIRSR006246-3"/>
    </source>
</evidence>
<accession>A0A9X0XFR4</accession>
<dbReference type="GO" id="GO:0015940">
    <property type="term" value="P:pantothenate biosynthetic process"/>
    <property type="evidence" value="ECO:0007669"/>
    <property type="project" value="UniProtKB-UniRule"/>
</dbReference>
<comment type="cofactor">
    <cofactor evidence="9 10">
        <name>pyruvate</name>
        <dbReference type="ChEBI" id="CHEBI:15361"/>
    </cofactor>
    <text evidence="9 10">Binds 1 pyruvoyl group covalently per subunit.</text>
</comment>
<evidence type="ECO:0000256" key="8">
    <source>
        <dbReference type="ARBA" id="ARBA00023317"/>
    </source>
</evidence>
<evidence type="ECO:0000256" key="10">
    <source>
        <dbReference type="PIRSR" id="PIRSR006246-1"/>
    </source>
</evidence>
<organism evidence="14 15">
    <name type="scientific">Aquariibacter lacus</name>
    <dbReference type="NCBI Taxonomy" id="2801332"/>
    <lineage>
        <taxon>Bacteria</taxon>
        <taxon>Pseudomonadati</taxon>
        <taxon>Pseudomonadota</taxon>
        <taxon>Betaproteobacteria</taxon>
        <taxon>Burkholderiales</taxon>
        <taxon>Sphaerotilaceae</taxon>
        <taxon>Aquariibacter</taxon>
    </lineage>
</organism>
<dbReference type="Pfam" id="PF02261">
    <property type="entry name" value="Asp_decarbox"/>
    <property type="match status" value="1"/>
</dbReference>
<comment type="PTM">
    <text evidence="9 12">Is synthesized initially as an inactive proenzyme, which is activated by self-cleavage at a specific serine bond to produce a beta-subunit with a hydroxyl group at its C-terminus and an alpha-subunit with a pyruvoyl group at its N-terminus.</text>
</comment>
<evidence type="ECO:0000256" key="7">
    <source>
        <dbReference type="ARBA" id="ARBA00023270"/>
    </source>
</evidence>
<feature type="binding site" evidence="9 11">
    <location>
        <position position="57"/>
    </location>
    <ligand>
        <name>substrate</name>
    </ligand>
</feature>
<dbReference type="PANTHER" id="PTHR21012">
    <property type="entry name" value="ASPARTATE 1-DECARBOXYLASE"/>
    <property type="match status" value="1"/>
</dbReference>
<evidence type="ECO:0000313" key="15">
    <source>
        <dbReference type="Proteomes" id="UP000643207"/>
    </source>
</evidence>
<dbReference type="EMBL" id="JAERRA010000002">
    <property type="protein sequence ID" value="MBL0720909.1"/>
    <property type="molecule type" value="Genomic_DNA"/>
</dbReference>
<keyword evidence="2 9" id="KW-0566">Pantothenate biosynthesis</keyword>
<feature type="chain" id="PRO_5041026053" description="Aspartate 1-decarboxylase alpha chain" evidence="9 13">
    <location>
        <begin position="25"/>
        <end position="120"/>
    </location>
</feature>
<keyword evidence="4 9" id="KW-0068">Autocatalytic cleavage</keyword>
<comment type="catalytic activity">
    <reaction evidence="9">
        <text>L-aspartate + H(+) = beta-alanine + CO2</text>
        <dbReference type="Rhea" id="RHEA:19497"/>
        <dbReference type="ChEBI" id="CHEBI:15378"/>
        <dbReference type="ChEBI" id="CHEBI:16526"/>
        <dbReference type="ChEBI" id="CHEBI:29991"/>
        <dbReference type="ChEBI" id="CHEBI:57966"/>
        <dbReference type="EC" id="4.1.1.11"/>
    </reaction>
</comment>
<comment type="similarity">
    <text evidence="9">Belongs to the PanD family.</text>
</comment>
<keyword evidence="6 9" id="KW-0456">Lyase</keyword>
<dbReference type="PANTHER" id="PTHR21012:SF0">
    <property type="entry name" value="ASPARTATE 1-DECARBOXYLASE"/>
    <property type="match status" value="1"/>
</dbReference>
<evidence type="ECO:0000256" key="11">
    <source>
        <dbReference type="PIRSR" id="PIRSR006246-2"/>
    </source>
</evidence>
<dbReference type="CDD" id="cd06919">
    <property type="entry name" value="Asp_decarbox"/>
    <property type="match status" value="1"/>
</dbReference>
<proteinExistence type="inferred from homology"/>
<keyword evidence="8 9" id="KW-0670">Pyruvate</keyword>
<gene>
    <name evidence="9" type="primary">panD</name>
    <name evidence="14" type="ORF">JI742_13525</name>
</gene>
<dbReference type="HAMAP" id="MF_00446">
    <property type="entry name" value="PanD"/>
    <property type="match status" value="1"/>
</dbReference>
<feature type="modified residue" description="Pyruvic acid (Ser)" evidence="9 12">
    <location>
        <position position="25"/>
    </location>
</feature>
<dbReference type="EC" id="4.1.1.11" evidence="9"/>
<protein>
    <recommendedName>
        <fullName evidence="9">Aspartate 1-decarboxylase</fullName>
        <ecNumber evidence="9">4.1.1.11</ecNumber>
    </recommendedName>
    <alternativeName>
        <fullName evidence="9">Aspartate alpha-decarboxylase</fullName>
    </alternativeName>
    <component>
        <recommendedName>
            <fullName evidence="9">Aspartate 1-decarboxylase beta chain</fullName>
        </recommendedName>
    </component>
    <component>
        <recommendedName>
            <fullName evidence="9">Aspartate 1-decarboxylase alpha chain</fullName>
        </recommendedName>
    </component>
</protein>
<reference evidence="14 15" key="1">
    <citation type="submission" date="2021-01" db="EMBL/GenBank/DDBJ databases">
        <title>Piscinibacter sp. Jin2 Genome sequencing and assembly.</title>
        <authorList>
            <person name="Kim I."/>
        </authorList>
    </citation>
    <scope>NUCLEOTIDE SEQUENCE [LARGE SCALE GENOMIC DNA]</scope>
    <source>
        <strain evidence="14 15">Jin2</strain>
    </source>
</reference>
<dbReference type="GO" id="GO:0006523">
    <property type="term" value="P:alanine biosynthetic process"/>
    <property type="evidence" value="ECO:0007669"/>
    <property type="project" value="InterPro"/>
</dbReference>
<name>A0A9X0XFR4_9BURK</name>
<comment type="pathway">
    <text evidence="9">Cofactor biosynthesis; (R)-pantothenate biosynthesis; beta-alanine from L-aspartate: step 1/1.</text>
</comment>
<evidence type="ECO:0000256" key="5">
    <source>
        <dbReference type="ARBA" id="ARBA00023145"/>
    </source>
</evidence>
<dbReference type="Gene3D" id="2.40.40.20">
    <property type="match status" value="1"/>
</dbReference>
<keyword evidence="7 9" id="KW-0704">Schiff base</keyword>
<comment type="function">
    <text evidence="9">Catalyzes the pyruvoyl-dependent decarboxylation of aspartate to produce beta-alanine.</text>
</comment>
<dbReference type="InterPro" id="IPR003190">
    <property type="entry name" value="Asp_decarbox"/>
</dbReference>
<keyword evidence="1 9" id="KW-0963">Cytoplasm</keyword>
<dbReference type="PIRSF" id="PIRSF006246">
    <property type="entry name" value="Asp_decarbox"/>
    <property type="match status" value="1"/>
</dbReference>
<comment type="subunit">
    <text evidence="9">Heterooctamer of four alpha and four beta subunits.</text>
</comment>
<feature type="chain" id="PRO_5041026054" description="Aspartate 1-decarboxylase beta chain" evidence="9 13">
    <location>
        <begin position="1"/>
        <end position="24"/>
    </location>
</feature>
<feature type="binding site" evidence="9 11">
    <location>
        <begin position="73"/>
        <end position="75"/>
    </location>
    <ligand>
        <name>substrate</name>
    </ligand>
</feature>
<keyword evidence="15" id="KW-1185">Reference proteome</keyword>
<feature type="active site" description="Schiff-base intermediate with substrate; via pyruvic acid" evidence="9 10">
    <location>
        <position position="25"/>
    </location>
</feature>
<dbReference type="AlphaFoldDB" id="A0A9X0XFR4"/>
<dbReference type="InterPro" id="IPR009010">
    <property type="entry name" value="Asp_de-COase-like_dom_sf"/>
</dbReference>
<sequence length="120" mass="13140">MQRLMLRAKLHRATVTEADLHYEGSCGIDSELLAAADMREFEQIELYNIHNGERFSTYIIPAPAGSGVISLNGAAARKAQVGDLLIICTYAPMSEDEVAGHKPKVVLLDAGNRIGQIRKF</sequence>
<dbReference type="GO" id="GO:0004068">
    <property type="term" value="F:aspartate 1-decarboxylase activity"/>
    <property type="evidence" value="ECO:0007669"/>
    <property type="project" value="UniProtKB-UniRule"/>
</dbReference>
<dbReference type="GO" id="GO:0005829">
    <property type="term" value="C:cytosol"/>
    <property type="evidence" value="ECO:0007669"/>
    <property type="project" value="TreeGrafter"/>
</dbReference>
<evidence type="ECO:0000256" key="3">
    <source>
        <dbReference type="ARBA" id="ARBA00022793"/>
    </source>
</evidence>
<evidence type="ECO:0000256" key="4">
    <source>
        <dbReference type="ARBA" id="ARBA00022813"/>
    </source>
</evidence>
<comment type="caution">
    <text evidence="14">The sequence shown here is derived from an EMBL/GenBank/DDBJ whole genome shotgun (WGS) entry which is preliminary data.</text>
</comment>
<comment type="subcellular location">
    <subcellularLocation>
        <location evidence="9">Cytoplasm</location>
    </subcellularLocation>
</comment>
<keyword evidence="3 9" id="KW-0210">Decarboxylase</keyword>
<evidence type="ECO:0000256" key="2">
    <source>
        <dbReference type="ARBA" id="ARBA00022655"/>
    </source>
</evidence>
<evidence type="ECO:0000256" key="6">
    <source>
        <dbReference type="ARBA" id="ARBA00023239"/>
    </source>
</evidence>
<feature type="active site" description="Proton donor" evidence="9 10">
    <location>
        <position position="58"/>
    </location>
</feature>
<dbReference type="RefSeq" id="WP_201827803.1">
    <property type="nucleotide sequence ID" value="NZ_JAERRA010000002.1"/>
</dbReference>
<dbReference type="NCBIfam" id="TIGR00223">
    <property type="entry name" value="panD"/>
    <property type="match status" value="1"/>
</dbReference>
<dbReference type="SUPFAM" id="SSF50692">
    <property type="entry name" value="ADC-like"/>
    <property type="match status" value="1"/>
</dbReference>